<evidence type="ECO:0000256" key="5">
    <source>
        <dbReference type="ARBA" id="ARBA00022679"/>
    </source>
</evidence>
<dbReference type="CDD" id="cd00609">
    <property type="entry name" value="AAT_like"/>
    <property type="match status" value="1"/>
</dbReference>
<dbReference type="Gene3D" id="3.90.1150.10">
    <property type="entry name" value="Aspartate Aminotransferase, domain 1"/>
    <property type="match status" value="1"/>
</dbReference>
<keyword evidence="5 8" id="KW-0808">Transferase</keyword>
<comment type="subunit">
    <text evidence="3">Homodimer.</text>
</comment>
<dbReference type="InterPro" id="IPR015422">
    <property type="entry name" value="PyrdxlP-dep_Trfase_small"/>
</dbReference>
<gene>
    <name evidence="8" type="ORF">FAZ95_38885</name>
</gene>
<evidence type="ECO:0000256" key="1">
    <source>
        <dbReference type="ARBA" id="ARBA00001933"/>
    </source>
</evidence>
<evidence type="ECO:0000313" key="8">
    <source>
        <dbReference type="EMBL" id="QCP55149.1"/>
    </source>
</evidence>
<keyword evidence="6" id="KW-0663">Pyridoxal phosphate</keyword>
<name>A0A4P8J7L7_9BURK</name>
<keyword evidence="4 8" id="KW-0032">Aminotransferase</keyword>
<dbReference type="InterPro" id="IPR004839">
    <property type="entry name" value="Aminotransferase_I/II_large"/>
</dbReference>
<dbReference type="Gene3D" id="3.40.640.10">
    <property type="entry name" value="Type I PLP-dependent aspartate aminotransferase-like (Major domain)"/>
    <property type="match status" value="1"/>
</dbReference>
<feature type="domain" description="Aminotransferase class I/classII large" evidence="7">
    <location>
        <begin position="55"/>
        <end position="380"/>
    </location>
</feature>
<dbReference type="PANTHER" id="PTHR42790">
    <property type="entry name" value="AMINOTRANSFERASE"/>
    <property type="match status" value="1"/>
</dbReference>
<proteinExistence type="inferred from homology"/>
<dbReference type="InterPro" id="IPR015421">
    <property type="entry name" value="PyrdxlP-dep_Trfase_major"/>
</dbReference>
<accession>A0A4P8J7L7</accession>
<dbReference type="InterPro" id="IPR050859">
    <property type="entry name" value="Class-I_PLP-dep_aminotransf"/>
</dbReference>
<comment type="cofactor">
    <cofactor evidence="1">
        <name>pyridoxal 5'-phosphate</name>
        <dbReference type="ChEBI" id="CHEBI:597326"/>
    </cofactor>
</comment>
<dbReference type="PANTHER" id="PTHR42790:SF19">
    <property type="entry name" value="KYNURENINE_ALPHA-AMINOADIPATE AMINOTRANSFERASE, MITOCHONDRIAL"/>
    <property type="match status" value="1"/>
</dbReference>
<dbReference type="InterPro" id="IPR015424">
    <property type="entry name" value="PyrdxlP-dep_Trfase"/>
</dbReference>
<evidence type="ECO:0000256" key="6">
    <source>
        <dbReference type="ARBA" id="ARBA00022898"/>
    </source>
</evidence>
<dbReference type="EMBL" id="CP040079">
    <property type="protein sequence ID" value="QCP55149.1"/>
    <property type="molecule type" value="Genomic_DNA"/>
</dbReference>
<evidence type="ECO:0000256" key="3">
    <source>
        <dbReference type="ARBA" id="ARBA00011738"/>
    </source>
</evidence>
<dbReference type="SUPFAM" id="SSF53383">
    <property type="entry name" value="PLP-dependent transferases"/>
    <property type="match status" value="1"/>
</dbReference>
<reference evidence="8 9" key="1">
    <citation type="submission" date="2019-05" db="EMBL/GenBank/DDBJ databases">
        <title>Burkholderia sp. DHOD12, isolated from subtropical forest soil.</title>
        <authorList>
            <person name="Gao Z.-H."/>
            <person name="Qiu L.-H."/>
        </authorList>
    </citation>
    <scope>NUCLEOTIDE SEQUENCE [LARGE SCALE GENOMIC DNA]</scope>
    <source>
        <strain evidence="8 9">DHOD12</strain>
    </source>
</reference>
<keyword evidence="9" id="KW-1185">Reference proteome</keyword>
<dbReference type="OrthoDB" id="9804020at2"/>
<sequence>MQFDISQRAQRLTSSAIREILKVTEDPSVISFAGGIPSPQTFPVGLMKEACARILDFAPHAALQYAPTEGYTPLREWIAERHGVTADRVLITTGSQQALDLLAKVLIDPGSRILVENPTYLGALQAFSLFEPILTPIECDGEGIVPGALTEETILGARFVYTMPNFQNPTGRRLPVSRRRQLVAAMKAANIVVIEDDPYGELDYSGEPLPTLLSMNPDGVVYLGSFSKIIAPGLRVGYAIAPMPLIKKLVQTKQASDLHTSGFAQRMVYEVLDTGFLDAHLSQIRALYMAQRGAMLASLASHCALSMSWNAPEGGMFLWARVPDSVDAVRLLEKSLAHENGSRVAFVPGAPFYAGKVDAHTLRLSFVTVPPARIEEGVAQLASTLAMLL</sequence>
<dbReference type="FunFam" id="3.40.640.10:FF:000053">
    <property type="entry name" value="Aminotransferase, class I"/>
    <property type="match status" value="1"/>
</dbReference>
<dbReference type="GO" id="GO:0008483">
    <property type="term" value="F:transaminase activity"/>
    <property type="evidence" value="ECO:0007669"/>
    <property type="project" value="UniProtKB-KW"/>
</dbReference>
<dbReference type="Proteomes" id="UP000298656">
    <property type="component" value="Chromosome 3"/>
</dbReference>
<dbReference type="KEGG" id="tvl:FAZ95_38885"/>
<organism evidence="8 9">
    <name type="scientific">Trinickia violacea</name>
    <dbReference type="NCBI Taxonomy" id="2571746"/>
    <lineage>
        <taxon>Bacteria</taxon>
        <taxon>Pseudomonadati</taxon>
        <taxon>Pseudomonadota</taxon>
        <taxon>Betaproteobacteria</taxon>
        <taxon>Burkholderiales</taxon>
        <taxon>Burkholderiaceae</taxon>
        <taxon>Trinickia</taxon>
    </lineage>
</organism>
<dbReference type="Pfam" id="PF00155">
    <property type="entry name" value="Aminotran_1_2"/>
    <property type="match status" value="1"/>
</dbReference>
<dbReference type="GO" id="GO:1901605">
    <property type="term" value="P:alpha-amino acid metabolic process"/>
    <property type="evidence" value="ECO:0007669"/>
    <property type="project" value="TreeGrafter"/>
</dbReference>
<evidence type="ECO:0000259" key="7">
    <source>
        <dbReference type="Pfam" id="PF00155"/>
    </source>
</evidence>
<dbReference type="AlphaFoldDB" id="A0A4P8J7L7"/>
<dbReference type="GO" id="GO:0030170">
    <property type="term" value="F:pyridoxal phosphate binding"/>
    <property type="evidence" value="ECO:0007669"/>
    <property type="project" value="InterPro"/>
</dbReference>
<evidence type="ECO:0000256" key="2">
    <source>
        <dbReference type="ARBA" id="ARBA00007441"/>
    </source>
</evidence>
<evidence type="ECO:0000256" key="4">
    <source>
        <dbReference type="ARBA" id="ARBA00022576"/>
    </source>
</evidence>
<comment type="similarity">
    <text evidence="2">Belongs to the class-I pyridoxal-phosphate-dependent aminotransferase family.</text>
</comment>
<evidence type="ECO:0000313" key="9">
    <source>
        <dbReference type="Proteomes" id="UP000298656"/>
    </source>
</evidence>
<dbReference type="RefSeq" id="WP_137337906.1">
    <property type="nucleotide sequence ID" value="NZ_CP040079.1"/>
</dbReference>
<protein>
    <submittedName>
        <fullName evidence="8">PLP-dependent aminotransferase family protein</fullName>
    </submittedName>
</protein>